<evidence type="ECO:0000313" key="2">
    <source>
        <dbReference type="EMBL" id="ASV87960.1"/>
    </source>
</evidence>
<proteinExistence type="predicted"/>
<dbReference type="Proteomes" id="UP000215256">
    <property type="component" value="Plasmid unnamed1"/>
</dbReference>
<name>A0A248UN26_9HYPH</name>
<sequence>MRGGSGSKNSLGAHSCVATSSFIWLAFISIVRKGAINSTADIIRQPISFG</sequence>
<evidence type="ECO:0000256" key="1">
    <source>
        <dbReference type="SAM" id="Phobius"/>
    </source>
</evidence>
<keyword evidence="1" id="KW-0812">Transmembrane</keyword>
<protein>
    <submittedName>
        <fullName evidence="2">Uncharacterized protein</fullName>
    </submittedName>
</protein>
<dbReference type="EMBL" id="CP022605">
    <property type="protein sequence ID" value="ASV87960.1"/>
    <property type="molecule type" value="Genomic_DNA"/>
</dbReference>
<keyword evidence="1" id="KW-0472">Membrane</keyword>
<reference evidence="2 3" key="1">
    <citation type="submission" date="2017-07" db="EMBL/GenBank/DDBJ databases">
        <title>Phylogenetic study on the rhizospheric bacterium Ochrobactrum sp. A44.</title>
        <authorList>
            <person name="Krzyzanowska D.M."/>
            <person name="Ossowicki A."/>
            <person name="Rajewska M."/>
            <person name="Maciag T."/>
            <person name="Kaczynski Z."/>
            <person name="Czerwicka M."/>
            <person name="Jafra S."/>
        </authorList>
    </citation>
    <scope>NUCLEOTIDE SEQUENCE [LARGE SCALE GENOMIC DNA]</scope>
    <source>
        <strain evidence="2 3">A44</strain>
        <plasmid evidence="2 3">unnamed1</plasmid>
    </source>
</reference>
<organism evidence="2 3">
    <name type="scientific">Ochrobactrum quorumnocens</name>
    <dbReference type="NCBI Taxonomy" id="271865"/>
    <lineage>
        <taxon>Bacteria</taxon>
        <taxon>Pseudomonadati</taxon>
        <taxon>Pseudomonadota</taxon>
        <taxon>Alphaproteobacteria</taxon>
        <taxon>Hyphomicrobiales</taxon>
        <taxon>Brucellaceae</taxon>
        <taxon>Brucella/Ochrobactrum group</taxon>
        <taxon>Ochrobactrum</taxon>
    </lineage>
</organism>
<dbReference type="AlphaFoldDB" id="A0A248UN26"/>
<gene>
    <name evidence="2" type="ORF">CES85_3782</name>
</gene>
<dbReference type="KEGG" id="och:CES85_3782"/>
<geneLocation type="plasmid" evidence="2 3">
    <name>unnamed1</name>
</geneLocation>
<keyword evidence="2" id="KW-0614">Plasmid</keyword>
<keyword evidence="1" id="KW-1133">Transmembrane helix</keyword>
<accession>A0A248UN26</accession>
<feature type="transmembrane region" description="Helical" evidence="1">
    <location>
        <begin position="12"/>
        <end position="31"/>
    </location>
</feature>
<evidence type="ECO:0000313" key="3">
    <source>
        <dbReference type="Proteomes" id="UP000215256"/>
    </source>
</evidence>